<accession>A0ABV7ALZ1</accession>
<protein>
    <submittedName>
        <fullName evidence="1">Polysaccharide biosynthesis protein</fullName>
    </submittedName>
</protein>
<organism evidence="1 2">
    <name type="scientific">Acidimangrovimonas pyrenivorans</name>
    <dbReference type="NCBI Taxonomy" id="2030798"/>
    <lineage>
        <taxon>Bacteria</taxon>
        <taxon>Pseudomonadati</taxon>
        <taxon>Pseudomonadota</taxon>
        <taxon>Alphaproteobacteria</taxon>
        <taxon>Rhodobacterales</taxon>
        <taxon>Paracoccaceae</taxon>
        <taxon>Acidimangrovimonas</taxon>
    </lineage>
</organism>
<dbReference type="Gene3D" id="3.40.50.300">
    <property type="entry name" value="P-loop containing nucleotide triphosphate hydrolases"/>
    <property type="match status" value="1"/>
</dbReference>
<dbReference type="EMBL" id="JBHRSK010000021">
    <property type="protein sequence ID" value="MFC2970478.1"/>
    <property type="molecule type" value="Genomic_DNA"/>
</dbReference>
<comment type="caution">
    <text evidence="1">The sequence shown here is derived from an EMBL/GenBank/DDBJ whole genome shotgun (WGS) entry which is preliminary data.</text>
</comment>
<reference evidence="2" key="1">
    <citation type="journal article" date="2019" name="Int. J. Syst. Evol. Microbiol.">
        <title>The Global Catalogue of Microorganisms (GCM) 10K type strain sequencing project: providing services to taxonomists for standard genome sequencing and annotation.</title>
        <authorList>
            <consortium name="The Broad Institute Genomics Platform"/>
            <consortium name="The Broad Institute Genome Sequencing Center for Infectious Disease"/>
            <person name="Wu L."/>
            <person name="Ma J."/>
        </authorList>
    </citation>
    <scope>NUCLEOTIDE SEQUENCE [LARGE SCALE GENOMIC DNA]</scope>
    <source>
        <strain evidence="2">KCTC 62192</strain>
    </source>
</reference>
<gene>
    <name evidence="1" type="ORF">ACFOES_20460</name>
</gene>
<dbReference type="InterPro" id="IPR027417">
    <property type="entry name" value="P-loop_NTPase"/>
</dbReference>
<sequence>MRIIFHVGMGKTGTSSVQHALATSTERLAAQKVAYLGMWFDAIDPGFRGYEGQERFFTSDAATMESHAEQFYDRLAARSAAEGIETFVLSNEAIYGNVHNFTPFLRRLQAKPDVALQIVAYIRNPYAWLPSAYAQWGIRHKQQPGSIQPYGQRARDLLGIYSGFRAWAENFGDCLAVRRHDKGIDVLADFAETTGLALESMGKRQLERAEPAETLLRALFNNRFEEPVLPERFERVVVDTSLCPVPSLHDMTEFCFRHDETAEIIDEQRPLFEFIRDRLGIDYLSETPAPAPPPDEAEIQRRMIDYLVEITLNQAQRLKRLERQIKDLRDAQ</sequence>
<name>A0ABV7ALZ1_9RHOB</name>
<evidence type="ECO:0000313" key="2">
    <source>
        <dbReference type="Proteomes" id="UP001595443"/>
    </source>
</evidence>
<proteinExistence type="predicted"/>
<dbReference type="Proteomes" id="UP001595443">
    <property type="component" value="Unassembled WGS sequence"/>
</dbReference>
<dbReference type="SUPFAM" id="SSF52540">
    <property type="entry name" value="P-loop containing nucleoside triphosphate hydrolases"/>
    <property type="match status" value="1"/>
</dbReference>
<keyword evidence="2" id="KW-1185">Reference proteome</keyword>
<dbReference type="RefSeq" id="WP_377835486.1">
    <property type="nucleotide sequence ID" value="NZ_JBHRSK010000021.1"/>
</dbReference>
<evidence type="ECO:0000313" key="1">
    <source>
        <dbReference type="EMBL" id="MFC2970478.1"/>
    </source>
</evidence>